<protein>
    <submittedName>
        <fullName evidence="1">Uncharacterized protein</fullName>
    </submittedName>
</protein>
<evidence type="ECO:0000313" key="1">
    <source>
        <dbReference type="EMBL" id="TCS78731.1"/>
    </source>
</evidence>
<dbReference type="Proteomes" id="UP000295188">
    <property type="component" value="Unassembled WGS sequence"/>
</dbReference>
<proteinExistence type="predicted"/>
<dbReference type="AlphaFoldDB" id="A0A4R3K7R7"/>
<gene>
    <name evidence="1" type="ORF">EDC37_10989</name>
</gene>
<organism evidence="1 2">
    <name type="scientific">Pectinatus cerevisiiphilus</name>
    <dbReference type="NCBI Taxonomy" id="86956"/>
    <lineage>
        <taxon>Bacteria</taxon>
        <taxon>Bacillati</taxon>
        <taxon>Bacillota</taxon>
        <taxon>Negativicutes</taxon>
        <taxon>Selenomonadales</taxon>
        <taxon>Selenomonadaceae</taxon>
        <taxon>Pectinatus</taxon>
    </lineage>
</organism>
<comment type="caution">
    <text evidence="1">The sequence shown here is derived from an EMBL/GenBank/DDBJ whole genome shotgun (WGS) entry which is preliminary data.</text>
</comment>
<evidence type="ECO:0000313" key="2">
    <source>
        <dbReference type="Proteomes" id="UP000295188"/>
    </source>
</evidence>
<name>A0A4R3K7R7_9FIRM</name>
<dbReference type="RefSeq" id="WP_132549749.1">
    <property type="nucleotide sequence ID" value="NZ_SMAA01000009.1"/>
</dbReference>
<sequence>MKALYIYDFGPEKQVAFLKIVPKVSPHFKETQNAIQNFTSQLKNDYNIDATVYWDTTHVENHSTKKKQSFTYINYSQNN</sequence>
<reference evidence="1 2" key="1">
    <citation type="submission" date="2019-03" db="EMBL/GenBank/DDBJ databases">
        <title>Genomic Encyclopedia of Type Strains, Phase IV (KMG-IV): sequencing the most valuable type-strain genomes for metagenomic binning, comparative biology and taxonomic classification.</title>
        <authorList>
            <person name="Goeker M."/>
        </authorList>
    </citation>
    <scope>NUCLEOTIDE SEQUENCE [LARGE SCALE GENOMIC DNA]</scope>
    <source>
        <strain evidence="1 2">DSM 20467</strain>
    </source>
</reference>
<keyword evidence="2" id="KW-1185">Reference proteome</keyword>
<dbReference type="EMBL" id="SMAA01000009">
    <property type="protein sequence ID" value="TCS78731.1"/>
    <property type="molecule type" value="Genomic_DNA"/>
</dbReference>
<accession>A0A4R3K7R7</accession>